<dbReference type="Pfam" id="PF02321">
    <property type="entry name" value="OEP"/>
    <property type="match status" value="1"/>
</dbReference>
<evidence type="ECO:0000256" key="1">
    <source>
        <dbReference type="ARBA" id="ARBA00007613"/>
    </source>
</evidence>
<dbReference type="PANTHER" id="PTHR30203">
    <property type="entry name" value="OUTER MEMBRANE CATION EFFLUX PROTEIN"/>
    <property type="match status" value="1"/>
</dbReference>
<dbReference type="KEGG" id="slt:Slit_1863"/>
<dbReference type="InterPro" id="IPR003423">
    <property type="entry name" value="OMP_efflux"/>
</dbReference>
<dbReference type="Gene3D" id="1.20.1600.10">
    <property type="entry name" value="Outer membrane efflux proteins (OEP)"/>
    <property type="match status" value="1"/>
</dbReference>
<evidence type="ECO:0000256" key="2">
    <source>
        <dbReference type="SAM" id="SignalP"/>
    </source>
</evidence>
<dbReference type="PANTHER" id="PTHR30203:SF24">
    <property type="entry name" value="BLR4935 PROTEIN"/>
    <property type="match status" value="1"/>
</dbReference>
<dbReference type="HOGENOM" id="CLU_012817_15_0_4"/>
<gene>
    <name evidence="3" type="ordered locus">Slit_1863</name>
</gene>
<protein>
    <submittedName>
        <fullName evidence="3">Outer membrane efflux protein</fullName>
    </submittedName>
</protein>
<dbReference type="SUPFAM" id="SSF56954">
    <property type="entry name" value="Outer membrane efflux proteins (OEP)"/>
    <property type="match status" value="1"/>
</dbReference>
<dbReference type="AlphaFoldDB" id="D5CT06"/>
<dbReference type="RefSeq" id="WP_013029990.1">
    <property type="nucleotide sequence ID" value="NC_013959.1"/>
</dbReference>
<dbReference type="GO" id="GO:0015562">
    <property type="term" value="F:efflux transmembrane transporter activity"/>
    <property type="evidence" value="ECO:0007669"/>
    <property type="project" value="InterPro"/>
</dbReference>
<evidence type="ECO:0000313" key="3">
    <source>
        <dbReference type="EMBL" id="ADE12092.1"/>
    </source>
</evidence>
<proteinExistence type="inferred from homology"/>
<keyword evidence="4" id="KW-1185">Reference proteome</keyword>
<feature type="signal peptide" evidence="2">
    <location>
        <begin position="1"/>
        <end position="21"/>
    </location>
</feature>
<comment type="similarity">
    <text evidence="1">Belongs to the outer membrane factor (OMF) (TC 1.B.17) family.</text>
</comment>
<reference evidence="3 4" key="1">
    <citation type="submission" date="2010-03" db="EMBL/GenBank/DDBJ databases">
        <title>Complete sequence of Sideroxydans lithotrophicus ES-1.</title>
        <authorList>
            <consortium name="US DOE Joint Genome Institute"/>
            <person name="Lucas S."/>
            <person name="Copeland A."/>
            <person name="Lapidus A."/>
            <person name="Cheng J.-F."/>
            <person name="Bruce D."/>
            <person name="Goodwin L."/>
            <person name="Pitluck S."/>
            <person name="Munk A.C."/>
            <person name="Detter J.C."/>
            <person name="Han C."/>
            <person name="Tapia R."/>
            <person name="Larimer F."/>
            <person name="Land M."/>
            <person name="Hauser L."/>
            <person name="Kyrpides N."/>
            <person name="Ivanova N."/>
            <person name="Emerson D."/>
            <person name="Woyke T."/>
        </authorList>
    </citation>
    <scope>NUCLEOTIDE SEQUENCE [LARGE SCALE GENOMIC DNA]</scope>
    <source>
        <strain evidence="3 4">ES-1</strain>
    </source>
</reference>
<organism evidence="3 4">
    <name type="scientific">Sideroxydans lithotrophicus (strain ES-1)</name>
    <dbReference type="NCBI Taxonomy" id="580332"/>
    <lineage>
        <taxon>Bacteria</taxon>
        <taxon>Pseudomonadati</taxon>
        <taxon>Pseudomonadota</taxon>
        <taxon>Betaproteobacteria</taxon>
        <taxon>Nitrosomonadales</taxon>
        <taxon>Gallionellaceae</taxon>
        <taxon>Sideroxydans</taxon>
    </lineage>
</organism>
<dbReference type="STRING" id="580332.Slit_1863"/>
<evidence type="ECO:0000313" key="4">
    <source>
        <dbReference type="Proteomes" id="UP000001625"/>
    </source>
</evidence>
<dbReference type="eggNOG" id="COG1538">
    <property type="taxonomic scope" value="Bacteria"/>
</dbReference>
<keyword evidence="2" id="KW-0732">Signal</keyword>
<accession>D5CT06</accession>
<dbReference type="EMBL" id="CP001965">
    <property type="protein sequence ID" value="ADE12092.1"/>
    <property type="molecule type" value="Genomic_DNA"/>
</dbReference>
<feature type="chain" id="PRO_5003070091" evidence="2">
    <location>
        <begin position="22"/>
        <end position="436"/>
    </location>
</feature>
<name>D5CT06_SIDLE</name>
<sequence precursor="true">MKIPLSVLSLLCALWLTPAIAAEGQLHNGGVNTGDSGADELLGSNLAGLLDYAREHNPELAATRYEAEAAQQRTESAGALPDPVLRTELMDITNKGSTSPRLLPSQTGSTRYTLMQSVPWYGRRDLQRDVADAQASKASGQVAASWSDLATRIKQTYAMHYFATNSEQLAQQTLALLGNLEQIAQTRYANGLGQQQDVIRVQVEKTMLRSELISLEEEGHHTHARLNALLSRPVNAPLADPVQLRPMPSAAKLDETTLLERLRAQNPQLRIAEANIQASEKTRDLAYNNRYPGFTLGVAPNQSGSAVRSWDLMVEFNIPLQQSSRRSQEHEAEALLSASNARKAALLDQTQAELSENLDALKAAQVTEALIATRLLPQADLTYQSALVGYQNGKVDFAMLIEAQKQILKARQQQQQARTDMQLRLADIEKLLGEEL</sequence>
<dbReference type="Proteomes" id="UP000001625">
    <property type="component" value="Chromosome"/>
</dbReference>
<dbReference type="InterPro" id="IPR010131">
    <property type="entry name" value="MdtP/NodT-like"/>
</dbReference>